<evidence type="ECO:0000313" key="2">
    <source>
        <dbReference type="Proteomes" id="UP000823388"/>
    </source>
</evidence>
<reference evidence="1" key="1">
    <citation type="submission" date="2020-05" db="EMBL/GenBank/DDBJ databases">
        <title>WGS assembly of Panicum virgatum.</title>
        <authorList>
            <person name="Lovell J.T."/>
            <person name="Jenkins J."/>
            <person name="Shu S."/>
            <person name="Juenger T.E."/>
            <person name="Schmutz J."/>
        </authorList>
    </citation>
    <scope>NUCLEOTIDE SEQUENCE</scope>
    <source>
        <strain evidence="1">AP13</strain>
    </source>
</reference>
<protein>
    <submittedName>
        <fullName evidence="1">Uncharacterized protein</fullName>
    </submittedName>
</protein>
<gene>
    <name evidence="1" type="ORF">PVAP13_3NG234763</name>
</gene>
<sequence>MQGRLRRRRWKRWCRWQLMMHAVSEIRLQHASHACFPNMTWAPKERLNRSIKLQAAGPLSSASWPWSMEFR</sequence>
<dbReference type="EMBL" id="CM029042">
    <property type="protein sequence ID" value="KAG2621351.1"/>
    <property type="molecule type" value="Genomic_DNA"/>
</dbReference>
<evidence type="ECO:0000313" key="1">
    <source>
        <dbReference type="EMBL" id="KAG2621351.1"/>
    </source>
</evidence>
<dbReference type="Proteomes" id="UP000823388">
    <property type="component" value="Chromosome 3N"/>
</dbReference>
<accession>A0A8T0UBC7</accession>
<comment type="caution">
    <text evidence="1">The sequence shown here is derived from an EMBL/GenBank/DDBJ whole genome shotgun (WGS) entry which is preliminary data.</text>
</comment>
<keyword evidence="2" id="KW-1185">Reference proteome</keyword>
<dbReference type="AlphaFoldDB" id="A0A8T0UBC7"/>
<proteinExistence type="predicted"/>
<name>A0A8T0UBC7_PANVG</name>
<organism evidence="1 2">
    <name type="scientific">Panicum virgatum</name>
    <name type="common">Blackwell switchgrass</name>
    <dbReference type="NCBI Taxonomy" id="38727"/>
    <lineage>
        <taxon>Eukaryota</taxon>
        <taxon>Viridiplantae</taxon>
        <taxon>Streptophyta</taxon>
        <taxon>Embryophyta</taxon>
        <taxon>Tracheophyta</taxon>
        <taxon>Spermatophyta</taxon>
        <taxon>Magnoliopsida</taxon>
        <taxon>Liliopsida</taxon>
        <taxon>Poales</taxon>
        <taxon>Poaceae</taxon>
        <taxon>PACMAD clade</taxon>
        <taxon>Panicoideae</taxon>
        <taxon>Panicodae</taxon>
        <taxon>Paniceae</taxon>
        <taxon>Panicinae</taxon>
        <taxon>Panicum</taxon>
        <taxon>Panicum sect. Hiantes</taxon>
    </lineage>
</organism>